<feature type="domain" description="Response regulatory" evidence="16">
    <location>
        <begin position="1101"/>
        <end position="1216"/>
    </location>
</feature>
<dbReference type="Gene3D" id="3.40.50.2300">
    <property type="match status" value="1"/>
</dbReference>
<dbReference type="EC" id="2.7.13.3" evidence="2"/>
<dbReference type="InterPro" id="IPR003661">
    <property type="entry name" value="HisK_dim/P_dom"/>
</dbReference>
<keyword evidence="9" id="KW-0805">Transcription regulation</keyword>
<evidence type="ECO:0000259" key="16">
    <source>
        <dbReference type="PROSITE" id="PS50110"/>
    </source>
</evidence>
<dbReference type="InterPro" id="IPR011123">
    <property type="entry name" value="Y_Y_Y"/>
</dbReference>
<dbReference type="Pfam" id="PF07495">
    <property type="entry name" value="Y_Y_Y"/>
    <property type="match status" value="1"/>
</dbReference>
<dbReference type="InterPro" id="IPR018062">
    <property type="entry name" value="HTH_AraC-typ_CS"/>
</dbReference>
<dbReference type="SUPFAM" id="SSF47384">
    <property type="entry name" value="Homodimeric domain of signal transducing histidine kinase"/>
    <property type="match status" value="1"/>
</dbReference>
<dbReference type="HOGENOM" id="CLU_000445_28_1_10"/>
<evidence type="ECO:0000256" key="6">
    <source>
        <dbReference type="ARBA" id="ARBA00022777"/>
    </source>
</evidence>
<evidence type="ECO:0000259" key="14">
    <source>
        <dbReference type="PROSITE" id="PS01124"/>
    </source>
</evidence>
<comment type="catalytic activity">
    <reaction evidence="1">
        <text>ATP + protein L-histidine = ADP + protein N-phospho-L-histidine.</text>
        <dbReference type="EC" id="2.7.13.3"/>
    </reaction>
</comment>
<feature type="domain" description="HTH araC/xylS-type" evidence="14">
    <location>
        <begin position="1248"/>
        <end position="1348"/>
    </location>
</feature>
<evidence type="ECO:0000256" key="5">
    <source>
        <dbReference type="ARBA" id="ARBA00022741"/>
    </source>
</evidence>
<keyword evidence="13" id="KW-0812">Transmembrane</keyword>
<comment type="caution">
    <text evidence="17">The sequence shown here is derived from an EMBL/GenBank/DDBJ whole genome shotgun (WGS) entry which is preliminary data.</text>
</comment>
<dbReference type="SMART" id="SM00342">
    <property type="entry name" value="HTH_ARAC"/>
    <property type="match status" value="1"/>
</dbReference>
<dbReference type="PROSITE" id="PS50109">
    <property type="entry name" value="HIS_KIN"/>
    <property type="match status" value="1"/>
</dbReference>
<gene>
    <name evidence="17" type="ORF">HMPREF1535_01407</name>
</gene>
<dbReference type="SMART" id="SM00448">
    <property type="entry name" value="REC"/>
    <property type="match status" value="1"/>
</dbReference>
<dbReference type="SUPFAM" id="SSF50998">
    <property type="entry name" value="Quinoprotein alcohol dehydrogenase-like"/>
    <property type="match status" value="1"/>
</dbReference>
<feature type="modified residue" description="4-aspartylphosphate" evidence="12">
    <location>
        <position position="1149"/>
    </location>
</feature>
<dbReference type="PROSITE" id="PS50110">
    <property type="entry name" value="RESPONSE_REGULATORY"/>
    <property type="match status" value="1"/>
</dbReference>
<dbReference type="Proteomes" id="UP000033047">
    <property type="component" value="Unassembled WGS sequence"/>
</dbReference>
<dbReference type="InterPro" id="IPR003594">
    <property type="entry name" value="HATPase_dom"/>
</dbReference>
<dbReference type="InterPro" id="IPR011006">
    <property type="entry name" value="CheY-like_superfamily"/>
</dbReference>
<dbReference type="GO" id="GO:0000155">
    <property type="term" value="F:phosphorelay sensor kinase activity"/>
    <property type="evidence" value="ECO:0007669"/>
    <property type="project" value="InterPro"/>
</dbReference>
<accession>A0A0F5JG05</accession>
<keyword evidence="11" id="KW-0804">Transcription</keyword>
<evidence type="ECO:0000313" key="18">
    <source>
        <dbReference type="Proteomes" id="UP000033047"/>
    </source>
</evidence>
<dbReference type="PANTHER" id="PTHR43547">
    <property type="entry name" value="TWO-COMPONENT HISTIDINE KINASE"/>
    <property type="match status" value="1"/>
</dbReference>
<dbReference type="PATRIC" id="fig|927665.4.peg.1438"/>
<dbReference type="SUPFAM" id="SSF55874">
    <property type="entry name" value="ATPase domain of HSP90 chaperone/DNA topoisomerase II/histidine kinase"/>
    <property type="match status" value="1"/>
</dbReference>
<evidence type="ECO:0000256" key="9">
    <source>
        <dbReference type="ARBA" id="ARBA00023015"/>
    </source>
</evidence>
<dbReference type="InterPro" id="IPR018060">
    <property type="entry name" value="HTH_AraC"/>
</dbReference>
<dbReference type="Pfam" id="PF07494">
    <property type="entry name" value="Reg_prop"/>
    <property type="match status" value="3"/>
</dbReference>
<dbReference type="PRINTS" id="PR00344">
    <property type="entry name" value="BCTRLSENSOR"/>
</dbReference>
<evidence type="ECO:0000259" key="15">
    <source>
        <dbReference type="PROSITE" id="PS50109"/>
    </source>
</evidence>
<keyword evidence="3 12" id="KW-0597">Phosphoprotein</keyword>
<dbReference type="Pfam" id="PF02518">
    <property type="entry name" value="HATPase_c"/>
    <property type="match status" value="1"/>
</dbReference>
<dbReference type="Gene3D" id="2.60.40.10">
    <property type="entry name" value="Immunoglobulins"/>
    <property type="match status" value="1"/>
</dbReference>
<dbReference type="InterPro" id="IPR001789">
    <property type="entry name" value="Sig_transdc_resp-reg_receiver"/>
</dbReference>
<dbReference type="CDD" id="cd00082">
    <property type="entry name" value="HisKA"/>
    <property type="match status" value="1"/>
</dbReference>
<proteinExistence type="predicted"/>
<dbReference type="PROSITE" id="PS00041">
    <property type="entry name" value="HTH_ARAC_FAMILY_1"/>
    <property type="match status" value="1"/>
</dbReference>
<keyword evidence="7" id="KW-0067">ATP-binding</keyword>
<dbReference type="Pfam" id="PF00512">
    <property type="entry name" value="HisKA"/>
    <property type="match status" value="1"/>
</dbReference>
<dbReference type="SMART" id="SM00388">
    <property type="entry name" value="HisKA"/>
    <property type="match status" value="1"/>
</dbReference>
<sequence>MNKRGYKKTLLFSFVNKMKKLLILLCFLFIHQVIYPVYFKHLGMSDGLSQVSVMSIYQDQLGRMWFGTREGLSVYDGERMRVYKGWENPDQESSINVLLGHECDHLVGNRQGDIFFRTCDSLVRYDIRKEKFHVIGKYKAKTVTSSNGDIWTGYDGMICRYDEKGDSLLLYTEEDMPDISSLLVSGNKIWVGTYEGLYVIEKGEKARCLVDGPEFYRLFESSSGEVWAGCRTGGLYRIMPDEKVVWYSDSNAEPFHIESNQIRSFAEDRFGNIWFGTFLGLHKYNPYTDKFTVYRQDHLPGSLSHSSVFSVYIDAQATIWVGTYYGGANYFNPEKEIFAHYTDNPFRKECLNYSFVGHLAEDKNGNIWICTEGGGLNFMDRKTRTFKYFTAGPSNSVLQNNLKCIAYDEKRDQLYIGTHHGGLTRFDIKTGIFHNYLDDYEKEDVKPDGIIFHTMIHNDKLYVSAMNGTFVMDLDTGEFKWLCRNAQNFTIDKEDNIWIMIGTSLIRIKLADPDNQKKYFLPQYGIQFEPKRIITTNNGDIYFVVLGGGLYRYDKQSDSFIHYSQGSGHLLSNYCYNVAETNSGELLVTSDKGITFLNPSNENTRFVTLGTNLPITSIADGCGILVCRNNELFVGGNDGLASFFREDLDQKEKNYSLYFSELYIHNKRIYPGAVSGGILKESFPFNKSIHLNNKQNNLIINFATTNYIDIQKNNEYQYKLVGFDEDWVSSFSSSIYYTNLDPGKYKLLVREKILPQHLMNRREISLNILIAQPWYNTVWAWILYTLTTIIIVYLTIRTINARRRLALSLEKEREEKERNEELNQAKLRFFTNISHEFRTPLTLIFSQVDMLLQSSSLPPTLYNRIVKISKNATRMRNMISELLEFRKLEQNYVSLRVCEQNLVPFLKDIYLSYCELAAQRTISFNLHHEEDDVLLWFDSNQLQKVFYNLLSNAFKYTKPGGVVDLYISPDENNVHIKVIDTGIGLSSGDVSRIFDRFYQAENGKQLSEANPGTGLGLALSKNIVNLHHGEITVQSQLGYGTIFTITLLKGKAHFENDGNTILLEVPEEPMIKRGSLPDSVLPEEYKEMDTTFPDLKVGSYKILIVEDNEELLQILNTLFTPFYQVILAGNGEEGLRKTIEEKPDLVVSDVMMPLMSGMEMCMKIKNNIDLCHIPVVLLTALDSVEYNIEGFQQGADDYVSKPFHARVLLMRCNNLIRNRLLLKSRLTQQGDFDVQLLASTSLDQKLLNRIVEIIDEHMGDQDFDVNILARELNMGRSSFFAKMKNLTGMTPSEFIQNQRIKRAAVLLQERPDMLVSEISDQLGFVSTIYFSRCFKTKFGVSPAQFRKKEK</sequence>
<dbReference type="Pfam" id="PF00072">
    <property type="entry name" value="Response_reg"/>
    <property type="match status" value="1"/>
</dbReference>
<dbReference type="Gene3D" id="1.10.10.60">
    <property type="entry name" value="Homeodomain-like"/>
    <property type="match status" value="2"/>
</dbReference>
<keyword evidence="5" id="KW-0547">Nucleotide-binding</keyword>
<dbReference type="GO" id="GO:0003700">
    <property type="term" value="F:DNA-binding transcription factor activity"/>
    <property type="evidence" value="ECO:0007669"/>
    <property type="project" value="InterPro"/>
</dbReference>
<evidence type="ECO:0000256" key="7">
    <source>
        <dbReference type="ARBA" id="ARBA00022840"/>
    </source>
</evidence>
<evidence type="ECO:0000256" key="13">
    <source>
        <dbReference type="SAM" id="Phobius"/>
    </source>
</evidence>
<evidence type="ECO:0000256" key="2">
    <source>
        <dbReference type="ARBA" id="ARBA00012438"/>
    </source>
</evidence>
<evidence type="ECO:0000256" key="10">
    <source>
        <dbReference type="ARBA" id="ARBA00023125"/>
    </source>
</evidence>
<dbReference type="Gene3D" id="2.130.10.10">
    <property type="entry name" value="YVTN repeat-like/Quinoprotein amine dehydrogenase"/>
    <property type="match status" value="2"/>
</dbReference>
<dbReference type="InterPro" id="IPR036097">
    <property type="entry name" value="HisK_dim/P_sf"/>
</dbReference>
<evidence type="ECO:0000256" key="8">
    <source>
        <dbReference type="ARBA" id="ARBA00023012"/>
    </source>
</evidence>
<protein>
    <recommendedName>
        <fullName evidence="2">histidine kinase</fullName>
        <ecNumber evidence="2">2.7.13.3</ecNumber>
    </recommendedName>
</protein>
<dbReference type="GO" id="GO:0005524">
    <property type="term" value="F:ATP binding"/>
    <property type="evidence" value="ECO:0007669"/>
    <property type="project" value="UniProtKB-KW"/>
</dbReference>
<keyword evidence="8" id="KW-0902">Two-component regulatory system</keyword>
<evidence type="ECO:0000256" key="12">
    <source>
        <dbReference type="PROSITE-ProRule" id="PRU00169"/>
    </source>
</evidence>
<dbReference type="FunFam" id="3.30.565.10:FF:000037">
    <property type="entry name" value="Hybrid sensor histidine kinase/response regulator"/>
    <property type="match status" value="1"/>
</dbReference>
<dbReference type="InterPro" id="IPR004358">
    <property type="entry name" value="Sig_transdc_His_kin-like_C"/>
</dbReference>
<dbReference type="InterPro" id="IPR011110">
    <property type="entry name" value="Reg_prop"/>
</dbReference>
<dbReference type="Pfam" id="PF12833">
    <property type="entry name" value="HTH_18"/>
    <property type="match status" value="1"/>
</dbReference>
<feature type="transmembrane region" description="Helical" evidence="13">
    <location>
        <begin position="778"/>
        <end position="796"/>
    </location>
</feature>
<dbReference type="Gene3D" id="3.30.565.10">
    <property type="entry name" value="Histidine kinase-like ATPase, C-terminal domain"/>
    <property type="match status" value="1"/>
</dbReference>
<name>A0A0F5JG05_9BACT</name>
<keyword evidence="13" id="KW-0472">Membrane</keyword>
<dbReference type="EMBL" id="AQHV01000010">
    <property type="protein sequence ID" value="KKB56756.1"/>
    <property type="molecule type" value="Genomic_DNA"/>
</dbReference>
<dbReference type="InterPro" id="IPR013783">
    <property type="entry name" value="Ig-like_fold"/>
</dbReference>
<dbReference type="InterPro" id="IPR015943">
    <property type="entry name" value="WD40/YVTN_repeat-like_dom_sf"/>
</dbReference>
<evidence type="ECO:0000256" key="11">
    <source>
        <dbReference type="ARBA" id="ARBA00023163"/>
    </source>
</evidence>
<keyword evidence="13" id="KW-1133">Transmembrane helix</keyword>
<evidence type="ECO:0000313" key="17">
    <source>
        <dbReference type="EMBL" id="KKB56756.1"/>
    </source>
</evidence>
<keyword evidence="10" id="KW-0238">DNA-binding</keyword>
<dbReference type="GO" id="GO:0043565">
    <property type="term" value="F:sequence-specific DNA binding"/>
    <property type="evidence" value="ECO:0007669"/>
    <property type="project" value="InterPro"/>
</dbReference>
<evidence type="ECO:0000256" key="3">
    <source>
        <dbReference type="ARBA" id="ARBA00022553"/>
    </source>
</evidence>
<dbReference type="Gene3D" id="1.10.287.130">
    <property type="match status" value="1"/>
</dbReference>
<dbReference type="InterPro" id="IPR009057">
    <property type="entry name" value="Homeodomain-like_sf"/>
</dbReference>
<reference evidence="17 18" key="1">
    <citation type="submission" date="2013-04" db="EMBL/GenBank/DDBJ databases">
        <title>The Genome Sequence of Parabacteroides goldsteinii DSM 19448.</title>
        <authorList>
            <consortium name="The Broad Institute Genomics Platform"/>
            <person name="Earl A."/>
            <person name="Ward D."/>
            <person name="Feldgarden M."/>
            <person name="Gevers D."/>
            <person name="Martens E."/>
            <person name="Sakamoto M."/>
            <person name="Benno Y."/>
            <person name="Song Y."/>
            <person name="Liu C."/>
            <person name="Lee J."/>
            <person name="Bolanos M."/>
            <person name="Vaisanen M.L."/>
            <person name="Finegold S.M."/>
            <person name="Walker B."/>
            <person name="Young S."/>
            <person name="Zeng Q."/>
            <person name="Gargeya S."/>
            <person name="Fitzgerald M."/>
            <person name="Haas B."/>
            <person name="Abouelleil A."/>
            <person name="Allen A.W."/>
            <person name="Alvarado L."/>
            <person name="Arachchi H.M."/>
            <person name="Berlin A.M."/>
            <person name="Chapman S.B."/>
            <person name="Gainer-Dewar J."/>
            <person name="Goldberg J."/>
            <person name="Griggs A."/>
            <person name="Gujja S."/>
            <person name="Hansen M."/>
            <person name="Howarth C."/>
            <person name="Imamovic A."/>
            <person name="Ireland A."/>
            <person name="Larimer J."/>
            <person name="McCowan C."/>
            <person name="Murphy C."/>
            <person name="Pearson M."/>
            <person name="Poon T.W."/>
            <person name="Priest M."/>
            <person name="Roberts A."/>
            <person name="Saif S."/>
            <person name="Shea T."/>
            <person name="Sisk P."/>
            <person name="Sykes S."/>
            <person name="Wortman J."/>
            <person name="Nusbaum C."/>
            <person name="Birren B."/>
        </authorList>
    </citation>
    <scope>NUCLEOTIDE SEQUENCE [LARGE SCALE GENOMIC DNA]</scope>
    <source>
        <strain evidence="17 18">DSM 19448</strain>
    </source>
</reference>
<dbReference type="STRING" id="927665.HMPREF1535_01407"/>
<dbReference type="SMART" id="SM00387">
    <property type="entry name" value="HATPase_c"/>
    <property type="match status" value="1"/>
</dbReference>
<dbReference type="InterPro" id="IPR011047">
    <property type="entry name" value="Quinoprotein_ADH-like_sf"/>
</dbReference>
<organism evidence="17 18">
    <name type="scientific">Parabacteroides goldsteinii DSM 19448 = WAL 12034</name>
    <dbReference type="NCBI Taxonomy" id="927665"/>
    <lineage>
        <taxon>Bacteria</taxon>
        <taxon>Pseudomonadati</taxon>
        <taxon>Bacteroidota</taxon>
        <taxon>Bacteroidia</taxon>
        <taxon>Bacteroidales</taxon>
        <taxon>Tannerellaceae</taxon>
        <taxon>Parabacteroides</taxon>
    </lineage>
</organism>
<evidence type="ECO:0000256" key="4">
    <source>
        <dbReference type="ARBA" id="ARBA00022679"/>
    </source>
</evidence>
<dbReference type="InterPro" id="IPR005467">
    <property type="entry name" value="His_kinase_dom"/>
</dbReference>
<dbReference type="InterPro" id="IPR036890">
    <property type="entry name" value="HATPase_C_sf"/>
</dbReference>
<dbReference type="PANTHER" id="PTHR43547:SF2">
    <property type="entry name" value="HYBRID SIGNAL TRANSDUCTION HISTIDINE KINASE C"/>
    <property type="match status" value="1"/>
</dbReference>
<dbReference type="SUPFAM" id="SSF46689">
    <property type="entry name" value="Homeodomain-like"/>
    <property type="match status" value="1"/>
</dbReference>
<keyword evidence="4" id="KW-0808">Transferase</keyword>
<dbReference type="SUPFAM" id="SSF52172">
    <property type="entry name" value="CheY-like"/>
    <property type="match status" value="1"/>
</dbReference>
<feature type="domain" description="Histidine kinase" evidence="15">
    <location>
        <begin position="832"/>
        <end position="1051"/>
    </location>
</feature>
<keyword evidence="6" id="KW-0418">Kinase</keyword>
<evidence type="ECO:0000256" key="1">
    <source>
        <dbReference type="ARBA" id="ARBA00000085"/>
    </source>
</evidence>
<dbReference type="PROSITE" id="PS01124">
    <property type="entry name" value="HTH_ARAC_FAMILY_2"/>
    <property type="match status" value="1"/>
</dbReference>